<feature type="domain" description="Glycosyl transferase family 1" evidence="1">
    <location>
        <begin position="202"/>
        <end position="345"/>
    </location>
</feature>
<keyword evidence="3" id="KW-1185">Reference proteome</keyword>
<dbReference type="Pfam" id="PF00534">
    <property type="entry name" value="Glycos_transf_1"/>
    <property type="match status" value="1"/>
</dbReference>
<organism evidence="2 3">
    <name type="scientific">Deinococcus caeni</name>
    <dbReference type="NCBI Taxonomy" id="569127"/>
    <lineage>
        <taxon>Bacteria</taxon>
        <taxon>Thermotogati</taxon>
        <taxon>Deinococcota</taxon>
        <taxon>Deinococci</taxon>
        <taxon>Deinococcales</taxon>
        <taxon>Deinococcaceae</taxon>
        <taxon>Deinococcus</taxon>
    </lineage>
</organism>
<dbReference type="PANTHER" id="PTHR12526:SF630">
    <property type="entry name" value="GLYCOSYLTRANSFERASE"/>
    <property type="match status" value="1"/>
</dbReference>
<dbReference type="EMBL" id="BAABQU010000044">
    <property type="protein sequence ID" value="GAA5441300.1"/>
    <property type="molecule type" value="Genomic_DNA"/>
</dbReference>
<proteinExistence type="predicted"/>
<gene>
    <name evidence="2" type="primary">pglJ_1</name>
    <name evidence="2" type="ORF">Dcae01_02836</name>
</gene>
<name>A0ABP9UHR5_9DEIO</name>
<dbReference type="Proteomes" id="UP001423409">
    <property type="component" value="Unassembled WGS sequence"/>
</dbReference>
<evidence type="ECO:0000313" key="3">
    <source>
        <dbReference type="Proteomes" id="UP001423409"/>
    </source>
</evidence>
<dbReference type="InterPro" id="IPR001296">
    <property type="entry name" value="Glyco_trans_1"/>
</dbReference>
<dbReference type="Gene3D" id="3.40.50.2000">
    <property type="entry name" value="Glycogen Phosphorylase B"/>
    <property type="match status" value="2"/>
</dbReference>
<dbReference type="RefSeq" id="WP_345446468.1">
    <property type="nucleotide sequence ID" value="NZ_BAABQU010000044.1"/>
</dbReference>
<dbReference type="CDD" id="cd03811">
    <property type="entry name" value="GT4_GT28_WabH-like"/>
    <property type="match status" value="1"/>
</dbReference>
<accession>A0ABP9UHR5</accession>
<sequence>MEKPDHGEMTNGRKIRVLCIGRSLAGGGAERVQIQLLEKIYSDLDISLFYLGNDNTLKSLIPSDVSVYFGTVGKKFTIKDNILSLLVLYKIAKGSDIIFGMQDTTPIYIASILGKSLNKFSVGWIHNTWSKKKQDVSSIHGILVPLIYPMVDRFVVVSRGALESLIREIPSLSQKSIVINNPIDGSMIERQAQKDLIEGIRPRKRVEFLAAGRLEKVKGFDTLINAFSRFGNNDVGLSIIGEGSQRKALESLIKDLNLSESVSLLGFKMNPYVYMKETDVFVLSSLFEGLPTVLIEAQLLGKPIISTDCDSGPREILDNGKFGSLVQTGDSESLFLAMKAAYDDPSELIIKGLEGKVFAEKYNPHSIANNFLLLFKDLVENTKSSRKVM</sequence>
<dbReference type="PANTHER" id="PTHR12526">
    <property type="entry name" value="GLYCOSYLTRANSFERASE"/>
    <property type="match status" value="1"/>
</dbReference>
<comment type="caution">
    <text evidence="2">The sequence shown here is derived from an EMBL/GenBank/DDBJ whole genome shotgun (WGS) entry which is preliminary data.</text>
</comment>
<dbReference type="SUPFAM" id="SSF53756">
    <property type="entry name" value="UDP-Glycosyltransferase/glycogen phosphorylase"/>
    <property type="match status" value="1"/>
</dbReference>
<protein>
    <submittedName>
        <fullName evidence="2">N-acetylgalactosamine-N, N'-diacetylbacillosaminyl-diphospho-undecaprenol 4-alpha-N-acetylgalactosaminyltransferase</fullName>
    </submittedName>
</protein>
<evidence type="ECO:0000259" key="1">
    <source>
        <dbReference type="Pfam" id="PF00534"/>
    </source>
</evidence>
<evidence type="ECO:0000313" key="2">
    <source>
        <dbReference type="EMBL" id="GAA5441300.1"/>
    </source>
</evidence>
<reference evidence="2 3" key="1">
    <citation type="submission" date="2024-02" db="EMBL/GenBank/DDBJ databases">
        <title>Deinococcus caeni NBRC 101312.</title>
        <authorList>
            <person name="Ichikawa N."/>
            <person name="Katano-Makiyama Y."/>
            <person name="Hidaka K."/>
        </authorList>
    </citation>
    <scope>NUCLEOTIDE SEQUENCE [LARGE SCALE GENOMIC DNA]</scope>
    <source>
        <strain evidence="2 3">NBRC 101312</strain>
    </source>
</reference>